<accession>A0ACC2WAF7</accession>
<dbReference type="Proteomes" id="UP001230649">
    <property type="component" value="Unassembled WGS sequence"/>
</dbReference>
<dbReference type="EMBL" id="JASBWS010000032">
    <property type="protein sequence ID" value="KAJ9108305.1"/>
    <property type="molecule type" value="Genomic_DNA"/>
</dbReference>
<evidence type="ECO:0000313" key="1">
    <source>
        <dbReference type="EMBL" id="KAJ9108305.1"/>
    </source>
</evidence>
<gene>
    <name evidence="1" type="ORF">QFC20_003466</name>
</gene>
<organism evidence="1 2">
    <name type="scientific">Naganishia adeliensis</name>
    <dbReference type="NCBI Taxonomy" id="92952"/>
    <lineage>
        <taxon>Eukaryota</taxon>
        <taxon>Fungi</taxon>
        <taxon>Dikarya</taxon>
        <taxon>Basidiomycota</taxon>
        <taxon>Agaricomycotina</taxon>
        <taxon>Tremellomycetes</taxon>
        <taxon>Filobasidiales</taxon>
        <taxon>Filobasidiaceae</taxon>
        <taxon>Naganishia</taxon>
    </lineage>
</organism>
<comment type="caution">
    <text evidence="1">The sequence shown here is derived from an EMBL/GenBank/DDBJ whole genome shotgun (WGS) entry which is preliminary data.</text>
</comment>
<keyword evidence="2" id="KW-1185">Reference proteome</keyword>
<reference evidence="1" key="1">
    <citation type="submission" date="2023-04" db="EMBL/GenBank/DDBJ databases">
        <title>Draft Genome sequencing of Naganishia species isolated from polar environments using Oxford Nanopore Technology.</title>
        <authorList>
            <person name="Leo P."/>
            <person name="Venkateswaran K."/>
        </authorList>
    </citation>
    <scope>NUCLEOTIDE SEQUENCE</scope>
    <source>
        <strain evidence="1">MNA-CCFEE 5262</strain>
    </source>
</reference>
<evidence type="ECO:0000313" key="2">
    <source>
        <dbReference type="Proteomes" id="UP001230649"/>
    </source>
</evidence>
<name>A0ACC2WAF7_9TREE</name>
<proteinExistence type="predicted"/>
<sequence length="246" mass="27749">MEGPTPTSESSPPPETTPPPAEPTTEHAEPQDESRSERALRVSQLDADEMDNGLIHMLNAKISRALSVFGPSYESKYAPEVALVLKLVLYRLGVGNPSDRATPGLKLQNLRYAYGRNRALPLPAKSLYLLPLLTTIPSYLLSRLHIHALSSSFPEYPRGSLQRRWWLLLERFLAVGKFVELGGSLTFLWDGKYPNVMARLLRMRLIPEEAMAEVTRVISYEFMNRQLVWTGFTVRSSHFPFALPLT</sequence>
<protein>
    <submittedName>
        <fullName evidence="1">Uncharacterized protein</fullName>
    </submittedName>
</protein>